<dbReference type="PANTHER" id="PTHR33490:SF3">
    <property type="entry name" value="CONSERVED INTEGRAL MEMBRANE PROTEIN"/>
    <property type="match status" value="1"/>
</dbReference>
<evidence type="ECO:0000313" key="3">
    <source>
        <dbReference type="EMBL" id="MFC1849215.1"/>
    </source>
</evidence>
<organism evidence="3 4">
    <name type="scientific">candidate division CSSED10-310 bacterium</name>
    <dbReference type="NCBI Taxonomy" id="2855610"/>
    <lineage>
        <taxon>Bacteria</taxon>
        <taxon>Bacteria division CSSED10-310</taxon>
    </lineage>
</organism>
<dbReference type="SMART" id="SM00460">
    <property type="entry name" value="TGc"/>
    <property type="match status" value="1"/>
</dbReference>
<evidence type="ECO:0000259" key="2">
    <source>
        <dbReference type="SMART" id="SM00460"/>
    </source>
</evidence>
<keyword evidence="4" id="KW-1185">Reference proteome</keyword>
<dbReference type="Pfam" id="PF01841">
    <property type="entry name" value="Transglut_core"/>
    <property type="match status" value="1"/>
</dbReference>
<evidence type="ECO:0000313" key="4">
    <source>
        <dbReference type="Proteomes" id="UP001594351"/>
    </source>
</evidence>
<dbReference type="Gene3D" id="3.10.620.30">
    <property type="match status" value="1"/>
</dbReference>
<dbReference type="PANTHER" id="PTHR33490">
    <property type="entry name" value="BLR5614 PROTEIN-RELATED"/>
    <property type="match status" value="1"/>
</dbReference>
<proteinExistence type="predicted"/>
<dbReference type="EMBL" id="JBHPBY010000026">
    <property type="protein sequence ID" value="MFC1849215.1"/>
    <property type="molecule type" value="Genomic_DNA"/>
</dbReference>
<reference evidence="3 4" key="1">
    <citation type="submission" date="2024-09" db="EMBL/GenBank/DDBJ databases">
        <title>Laminarin stimulates single cell rates of sulfate reduction while oxygen inhibits transcriptomic activity in coastal marine sediment.</title>
        <authorList>
            <person name="Lindsay M."/>
            <person name="Orcutt B."/>
            <person name="Emerson D."/>
            <person name="Stepanauskas R."/>
            <person name="D'Angelo T."/>
        </authorList>
    </citation>
    <scope>NUCLEOTIDE SEQUENCE [LARGE SCALE GENOMIC DNA]</scope>
    <source>
        <strain evidence="3">SAG AM-311-K15</strain>
    </source>
</reference>
<sequence>MKHALFFWAVITICSFLTFYLPALISAEILILEGREQSLFVLQTALPPDISIPHYANYGYTQIPLKSSKVRVYVTIDPLQEEIAFSVQHKGDDQTSHNRSNQAFDSDNRGHSQDLKAGKMPSKLVTIARSLAKNKNGLAEVVNAIMIWIAKEITYSEQYAPHRDALSVLERGWGNCVDMSNLAQQLLRTLDIRCRLIHGLVFKESFERILPAPESPSGRFHRWIEVYFPDYGWIFYDPAFSCGFIRSDYLVLFIEESPLTFPEMLVEQDFIKIAGLFTKISGSSDVFITDCIESKGRTLISRRFSTNQHSCSLYGKVVFDKSLPRFMRDKVSPVPFGQDLGKILIQKEKEDTLNFSLNAHGVYSAYCLAPGSYSVILKFGERYYPMYPIRLLPGEAKRMDFTISKSMAPPN</sequence>
<name>A0ABV6YSN6_UNCC1</name>
<dbReference type="InterPro" id="IPR002931">
    <property type="entry name" value="Transglutaminase-like"/>
</dbReference>
<dbReference type="SUPFAM" id="SSF54001">
    <property type="entry name" value="Cysteine proteinases"/>
    <property type="match status" value="1"/>
</dbReference>
<gene>
    <name evidence="3" type="ORF">ACFL27_03300</name>
</gene>
<comment type="caution">
    <text evidence="3">The sequence shown here is derived from an EMBL/GenBank/DDBJ whole genome shotgun (WGS) entry which is preliminary data.</text>
</comment>
<dbReference type="Proteomes" id="UP001594351">
    <property type="component" value="Unassembled WGS sequence"/>
</dbReference>
<dbReference type="InterPro" id="IPR038765">
    <property type="entry name" value="Papain-like_cys_pep_sf"/>
</dbReference>
<feature type="compositionally biased region" description="Basic and acidic residues" evidence="1">
    <location>
        <begin position="106"/>
        <end position="116"/>
    </location>
</feature>
<evidence type="ECO:0000256" key="1">
    <source>
        <dbReference type="SAM" id="MobiDB-lite"/>
    </source>
</evidence>
<feature type="domain" description="Transglutaminase-like" evidence="2">
    <location>
        <begin position="168"/>
        <end position="240"/>
    </location>
</feature>
<protein>
    <submittedName>
        <fullName evidence="3">Transglutaminase family protein</fullName>
    </submittedName>
</protein>
<feature type="region of interest" description="Disordered" evidence="1">
    <location>
        <begin position="87"/>
        <end position="116"/>
    </location>
</feature>
<accession>A0ABV6YSN6</accession>